<gene>
    <name evidence="2" type="ORF">JCM15093_1440</name>
</gene>
<dbReference type="STRING" id="1121097.GCA_000428125_00822"/>
<feature type="signal peptide" evidence="1">
    <location>
        <begin position="1"/>
        <end position="20"/>
    </location>
</feature>
<evidence type="ECO:0000313" key="2">
    <source>
        <dbReference type="EMBL" id="GAK36283.1"/>
    </source>
</evidence>
<protein>
    <recommendedName>
        <fullName evidence="4">Periplasmic heavy metal sensor</fullName>
    </recommendedName>
</protein>
<sequence length="153" mass="18218">MKKLIVLFFFACVSVLHLFAEDDVNQKLTPEQFRAKQEAFMTQHAGLSSEEATSFFPVYFELQDKKKDLSDQVWNLLRKGRDSKTTDEQYDEILRKIYDLRIASDKLERSYYQRFKGILSPRKIYLIQRAEMRFHRELLKGVQRGEWGGNKNK</sequence>
<keyword evidence="3" id="KW-1185">Reference proteome</keyword>
<dbReference type="AlphaFoldDB" id="A0A069D070"/>
<accession>A0A069D070</accession>
<evidence type="ECO:0000256" key="1">
    <source>
        <dbReference type="SAM" id="SignalP"/>
    </source>
</evidence>
<keyword evidence="1" id="KW-0732">Signal</keyword>
<reference evidence="2 3" key="1">
    <citation type="journal article" date="2015" name="Microbes Environ.">
        <title>Distribution and evolution of nitrogen fixation genes in the phylum bacteroidetes.</title>
        <authorList>
            <person name="Inoue J."/>
            <person name="Oshima K."/>
            <person name="Suda W."/>
            <person name="Sakamoto M."/>
            <person name="Iino T."/>
            <person name="Noda S."/>
            <person name="Hongoh Y."/>
            <person name="Hattori M."/>
            <person name="Ohkuma M."/>
        </authorList>
    </citation>
    <scope>NUCLEOTIDE SEQUENCE [LARGE SCALE GENOMIC DNA]</scope>
    <source>
        <strain evidence="2 3">JCM 15093</strain>
    </source>
</reference>
<evidence type="ECO:0008006" key="4">
    <source>
        <dbReference type="Google" id="ProtNLM"/>
    </source>
</evidence>
<comment type="caution">
    <text evidence="2">The sequence shown here is derived from an EMBL/GenBank/DDBJ whole genome shotgun (WGS) entry which is preliminary data.</text>
</comment>
<evidence type="ECO:0000313" key="3">
    <source>
        <dbReference type="Proteomes" id="UP000027601"/>
    </source>
</evidence>
<name>A0A069D070_9BACE</name>
<dbReference type="OrthoDB" id="1081813at2"/>
<dbReference type="eggNOG" id="ENOG5033IRG">
    <property type="taxonomic scope" value="Bacteria"/>
</dbReference>
<feature type="chain" id="PRO_5005407747" description="Periplasmic heavy metal sensor" evidence="1">
    <location>
        <begin position="21"/>
        <end position="153"/>
    </location>
</feature>
<dbReference type="Proteomes" id="UP000027601">
    <property type="component" value="Unassembled WGS sequence"/>
</dbReference>
<dbReference type="RefSeq" id="WP_024996233.1">
    <property type="nucleotide sequence ID" value="NZ_ATZI01000001.1"/>
</dbReference>
<organism evidence="2 3">
    <name type="scientific">Bacteroides graminisolvens DSM 19988 = JCM 15093</name>
    <dbReference type="NCBI Taxonomy" id="1121097"/>
    <lineage>
        <taxon>Bacteria</taxon>
        <taxon>Pseudomonadati</taxon>
        <taxon>Bacteroidota</taxon>
        <taxon>Bacteroidia</taxon>
        <taxon>Bacteroidales</taxon>
        <taxon>Bacteroidaceae</taxon>
        <taxon>Bacteroides</taxon>
    </lineage>
</organism>
<dbReference type="EMBL" id="BAJS01000006">
    <property type="protein sequence ID" value="GAK36283.1"/>
    <property type="molecule type" value="Genomic_DNA"/>
</dbReference>
<proteinExistence type="predicted"/>